<evidence type="ECO:0000313" key="2">
    <source>
        <dbReference type="EMBL" id="MDI9238883.1"/>
    </source>
</evidence>
<dbReference type="Pfam" id="PF13211">
    <property type="entry name" value="DUF4019"/>
    <property type="match status" value="1"/>
</dbReference>
<accession>A0ABT6XFG2</accession>
<name>A0ABT6XFG2_9GAMM</name>
<organism evidence="2 3">
    <name type="scientific">Lysobacter stagni</name>
    <dbReference type="NCBI Taxonomy" id="3045172"/>
    <lineage>
        <taxon>Bacteria</taxon>
        <taxon>Pseudomonadati</taxon>
        <taxon>Pseudomonadota</taxon>
        <taxon>Gammaproteobacteria</taxon>
        <taxon>Lysobacterales</taxon>
        <taxon>Lysobacteraceae</taxon>
        <taxon>Lysobacter</taxon>
    </lineage>
</organism>
<gene>
    <name evidence="2" type="ORF">QLQ15_08145</name>
</gene>
<reference evidence="2 3" key="1">
    <citation type="submission" date="2023-05" db="EMBL/GenBank/DDBJ databases">
        <title>Lysobacter sp. strain LF1 Genome sequencing and assembly.</title>
        <authorList>
            <person name="Jung Y."/>
        </authorList>
    </citation>
    <scope>NUCLEOTIDE SEQUENCE [LARGE SCALE GENOMIC DNA]</scope>
    <source>
        <strain evidence="2 3">LF1</strain>
    </source>
</reference>
<protein>
    <submittedName>
        <fullName evidence="2">DUF4019 domain-containing protein</fullName>
    </submittedName>
</protein>
<dbReference type="Proteomes" id="UP001321580">
    <property type="component" value="Unassembled WGS sequence"/>
</dbReference>
<dbReference type="RefSeq" id="WP_283212319.1">
    <property type="nucleotide sequence ID" value="NZ_JASGBI010000001.1"/>
</dbReference>
<dbReference type="InterPro" id="IPR025091">
    <property type="entry name" value="DUF4019"/>
</dbReference>
<evidence type="ECO:0000313" key="3">
    <source>
        <dbReference type="Proteomes" id="UP001321580"/>
    </source>
</evidence>
<dbReference type="EMBL" id="JASGBI010000001">
    <property type="protein sequence ID" value="MDI9238883.1"/>
    <property type="molecule type" value="Genomic_DNA"/>
</dbReference>
<proteinExistence type="predicted"/>
<comment type="caution">
    <text evidence="2">The sequence shown here is derived from an EMBL/GenBank/DDBJ whole genome shotgun (WGS) entry which is preliminary data.</text>
</comment>
<sequence length="120" mass="13272">MTYSPPPDGDAARLLRAAFHLARAIEHDAAWAWSRASSSTRESVGGAEVEALTEQTRTRGAARSRRWIKVERFDSVGTDAAHYVRAVFAVSFASGPPMEEMVVLRHDEDGVWRLAGYAIR</sequence>
<keyword evidence="3" id="KW-1185">Reference proteome</keyword>
<feature type="region of interest" description="Disordered" evidence="1">
    <location>
        <begin position="37"/>
        <end position="56"/>
    </location>
</feature>
<evidence type="ECO:0000256" key="1">
    <source>
        <dbReference type="SAM" id="MobiDB-lite"/>
    </source>
</evidence>